<feature type="compositionally biased region" description="Polar residues" evidence="1">
    <location>
        <begin position="515"/>
        <end position="526"/>
    </location>
</feature>
<protein>
    <recommendedName>
        <fullName evidence="4">Zinc-binding domain-containing protein</fullName>
    </recommendedName>
</protein>
<evidence type="ECO:0000313" key="3">
    <source>
        <dbReference type="Proteomes" id="UP001355207"/>
    </source>
</evidence>
<dbReference type="AlphaFoldDB" id="A0AAX4K355"/>
<dbReference type="Proteomes" id="UP001355207">
    <property type="component" value="Chromosome 9"/>
</dbReference>
<evidence type="ECO:0000256" key="1">
    <source>
        <dbReference type="SAM" id="MobiDB-lite"/>
    </source>
</evidence>
<feature type="compositionally biased region" description="Basic and acidic residues" evidence="1">
    <location>
        <begin position="62"/>
        <end position="73"/>
    </location>
</feature>
<gene>
    <name evidence="2" type="ORF">L201_006485</name>
</gene>
<keyword evidence="3" id="KW-1185">Reference proteome</keyword>
<feature type="compositionally biased region" description="Low complexity" evidence="1">
    <location>
        <begin position="469"/>
        <end position="478"/>
    </location>
</feature>
<feature type="region of interest" description="Disordered" evidence="1">
    <location>
        <begin position="131"/>
        <end position="161"/>
    </location>
</feature>
<organism evidence="2 3">
    <name type="scientific">Kwoniella dendrophila CBS 6074</name>
    <dbReference type="NCBI Taxonomy" id="1295534"/>
    <lineage>
        <taxon>Eukaryota</taxon>
        <taxon>Fungi</taxon>
        <taxon>Dikarya</taxon>
        <taxon>Basidiomycota</taxon>
        <taxon>Agaricomycotina</taxon>
        <taxon>Tremellomycetes</taxon>
        <taxon>Tremellales</taxon>
        <taxon>Cryptococcaceae</taxon>
        <taxon>Kwoniella</taxon>
    </lineage>
</organism>
<feature type="compositionally biased region" description="Acidic residues" evidence="1">
    <location>
        <begin position="86"/>
        <end position="100"/>
    </location>
</feature>
<feature type="compositionally biased region" description="Polar residues" evidence="1">
    <location>
        <begin position="1"/>
        <end position="18"/>
    </location>
</feature>
<sequence length="526" mass="57822">MAPSTRSHTHAQEQSGEQLKQKRRYSPREVISSGEPITKGRVLRSQVSSGHNSSLSATMSGRELRGLRRENAKAVEALENSREESTDTDTAEGENEEVENDLTYTRESTTGSSTSAFERQQRGNSIATMVAGSPRHAGNTYATPEPIQRETSPTGDVDAEARYPPTEAESIAEIISRSKKGKSPAGTYDKLDDLDEELLNLAQGSRAPTIVDISSEEENCENCIDHVETLRTHENAVRKGSYQSILPRPSANTVGYDTAKSTASIVRRDQRCYSDYKHPHDWVTSHGRFFGIHGAETQEFQLFMNGISGWSCWNCGSKVGRYPNGSLRDKYDWVMSEEYKEVMARYSTYGTHMCENTNCQINRGNFLKEMSHQGYLKTVNCSNPFGCTSTIVIVTGNKDPYGAGFTVVQEGNPSSTWYHCCEPCRAPTLLGLVDAEFRNKSRLNIASQLQSQSSSRREDRNGAFIGQPSTSRATSISGISSTGSLGISGLAVTSNTSTQDDRSSLRPPQGPRGRANSNGWTAINNQ</sequence>
<proteinExistence type="predicted"/>
<dbReference type="RefSeq" id="XP_066078301.1">
    <property type="nucleotide sequence ID" value="XM_066222204.1"/>
</dbReference>
<evidence type="ECO:0000313" key="2">
    <source>
        <dbReference type="EMBL" id="WWC91539.1"/>
    </source>
</evidence>
<dbReference type="EMBL" id="CP144106">
    <property type="protein sequence ID" value="WWC91539.1"/>
    <property type="molecule type" value="Genomic_DNA"/>
</dbReference>
<name>A0AAX4K355_9TREE</name>
<feature type="region of interest" description="Disordered" evidence="1">
    <location>
        <begin position="1"/>
        <end position="100"/>
    </location>
</feature>
<feature type="compositionally biased region" description="Polar residues" evidence="1">
    <location>
        <begin position="45"/>
        <end position="59"/>
    </location>
</feature>
<dbReference type="GeneID" id="91097154"/>
<evidence type="ECO:0008006" key="4">
    <source>
        <dbReference type="Google" id="ProtNLM"/>
    </source>
</evidence>
<accession>A0AAX4K355</accession>
<feature type="region of interest" description="Disordered" evidence="1">
    <location>
        <begin position="448"/>
        <end position="478"/>
    </location>
</feature>
<reference evidence="2 3" key="1">
    <citation type="submission" date="2024-01" db="EMBL/GenBank/DDBJ databases">
        <title>Comparative genomics of Cryptococcus and Kwoniella reveals pathogenesis evolution and contrasting modes of karyotype evolution via chromosome fusion or intercentromeric recombination.</title>
        <authorList>
            <person name="Coelho M.A."/>
            <person name="David-Palma M."/>
            <person name="Shea T."/>
            <person name="Bowers K."/>
            <person name="McGinley-Smith S."/>
            <person name="Mohammad A.W."/>
            <person name="Gnirke A."/>
            <person name="Yurkov A.M."/>
            <person name="Nowrousian M."/>
            <person name="Sun S."/>
            <person name="Cuomo C.A."/>
            <person name="Heitman J."/>
        </authorList>
    </citation>
    <scope>NUCLEOTIDE SEQUENCE [LARGE SCALE GENOMIC DNA]</scope>
    <source>
        <strain evidence="2 3">CBS 6074</strain>
    </source>
</reference>
<feature type="region of interest" description="Disordered" evidence="1">
    <location>
        <begin position="490"/>
        <end position="526"/>
    </location>
</feature>